<dbReference type="AlphaFoldDB" id="A0AAU9XKY1"/>
<dbReference type="PANTHER" id="PTHR46601">
    <property type="entry name" value="ULP_PROTEASE DOMAIN-CONTAINING PROTEIN"/>
    <property type="match status" value="1"/>
</dbReference>
<reference evidence="1 2" key="1">
    <citation type="submission" date="2022-05" db="EMBL/GenBank/DDBJ databases">
        <authorList>
            <consortium name="Genoscope - CEA"/>
            <person name="William W."/>
        </authorList>
    </citation>
    <scope>NUCLEOTIDE SEQUENCE [LARGE SCALE GENOMIC DNA]</scope>
</reference>
<feature type="non-terminal residue" evidence="1">
    <location>
        <position position="148"/>
    </location>
</feature>
<dbReference type="Proteomes" id="UP001159428">
    <property type="component" value="Unassembled WGS sequence"/>
</dbReference>
<accession>A0AAU9XKY1</accession>
<evidence type="ECO:0000313" key="2">
    <source>
        <dbReference type="Proteomes" id="UP001159428"/>
    </source>
</evidence>
<sequence>LCRKHVECKIVFDSCMKYRKSIQNNEVQAFNFLTEAVESTLCEKPEDSSYSSLDCLTRSCDKCGVKNFKTAAEEMSETEVKWKRYEYITKKKENPLEQFDHLMTNLPLNHIICVHDFSENYTCRSQDEIQSEYFDPVKVSIHVSIVYR</sequence>
<keyword evidence="2" id="KW-1185">Reference proteome</keyword>
<comment type="caution">
    <text evidence="1">The sequence shown here is derived from an EMBL/GenBank/DDBJ whole genome shotgun (WGS) entry which is preliminary data.</text>
</comment>
<protein>
    <submittedName>
        <fullName evidence="1">Uncharacterized protein</fullName>
    </submittedName>
</protein>
<feature type="non-terminal residue" evidence="1">
    <location>
        <position position="1"/>
    </location>
</feature>
<proteinExistence type="predicted"/>
<gene>
    <name evidence="1" type="ORF">PMEA_00024204</name>
</gene>
<dbReference type="PANTHER" id="PTHR46601:SF1">
    <property type="entry name" value="ADF-H DOMAIN-CONTAINING PROTEIN"/>
    <property type="match status" value="1"/>
</dbReference>
<evidence type="ECO:0000313" key="1">
    <source>
        <dbReference type="EMBL" id="CAH3148945.1"/>
    </source>
</evidence>
<name>A0AAU9XKY1_9CNID</name>
<organism evidence="1 2">
    <name type="scientific">Pocillopora meandrina</name>
    <dbReference type="NCBI Taxonomy" id="46732"/>
    <lineage>
        <taxon>Eukaryota</taxon>
        <taxon>Metazoa</taxon>
        <taxon>Cnidaria</taxon>
        <taxon>Anthozoa</taxon>
        <taxon>Hexacorallia</taxon>
        <taxon>Scleractinia</taxon>
        <taxon>Astrocoeniina</taxon>
        <taxon>Pocilloporidae</taxon>
        <taxon>Pocillopora</taxon>
    </lineage>
</organism>
<dbReference type="EMBL" id="CALNXJ010000045">
    <property type="protein sequence ID" value="CAH3148945.1"/>
    <property type="molecule type" value="Genomic_DNA"/>
</dbReference>